<accession>A0A6A6EGD3</accession>
<dbReference type="PANTHER" id="PTHR38167">
    <property type="entry name" value="C2H2-TYPE DOMAIN-CONTAINING PROTEIN"/>
    <property type="match status" value="1"/>
</dbReference>
<reference evidence="1" key="1">
    <citation type="journal article" date="2020" name="Stud. Mycol.">
        <title>101 Dothideomycetes genomes: a test case for predicting lifestyles and emergence of pathogens.</title>
        <authorList>
            <person name="Haridas S."/>
            <person name="Albert R."/>
            <person name="Binder M."/>
            <person name="Bloem J."/>
            <person name="Labutti K."/>
            <person name="Salamov A."/>
            <person name="Andreopoulos B."/>
            <person name="Baker S."/>
            <person name="Barry K."/>
            <person name="Bills G."/>
            <person name="Bluhm B."/>
            <person name="Cannon C."/>
            <person name="Castanera R."/>
            <person name="Culley D."/>
            <person name="Daum C."/>
            <person name="Ezra D."/>
            <person name="Gonzalez J."/>
            <person name="Henrissat B."/>
            <person name="Kuo A."/>
            <person name="Liang C."/>
            <person name="Lipzen A."/>
            <person name="Lutzoni F."/>
            <person name="Magnuson J."/>
            <person name="Mondo S."/>
            <person name="Nolan M."/>
            <person name="Ohm R."/>
            <person name="Pangilinan J."/>
            <person name="Park H.-J."/>
            <person name="Ramirez L."/>
            <person name="Alfaro M."/>
            <person name="Sun H."/>
            <person name="Tritt A."/>
            <person name="Yoshinaga Y."/>
            <person name="Zwiers L.-H."/>
            <person name="Turgeon B."/>
            <person name="Goodwin S."/>
            <person name="Spatafora J."/>
            <person name="Crous P."/>
            <person name="Grigoriev I."/>
        </authorList>
    </citation>
    <scope>NUCLEOTIDE SEQUENCE</scope>
    <source>
        <strain evidence="1">CBS 207.26</strain>
    </source>
</reference>
<evidence type="ECO:0000313" key="2">
    <source>
        <dbReference type="Proteomes" id="UP000800200"/>
    </source>
</evidence>
<dbReference type="OrthoDB" id="3945922at2759"/>
<protein>
    <submittedName>
        <fullName evidence="1">Uncharacterized protein</fullName>
    </submittedName>
</protein>
<gene>
    <name evidence="1" type="ORF">K469DRAFT_702625</name>
</gene>
<name>A0A6A6EGD3_9PEZI</name>
<evidence type="ECO:0000313" key="1">
    <source>
        <dbReference type="EMBL" id="KAF2188936.1"/>
    </source>
</evidence>
<dbReference type="Proteomes" id="UP000800200">
    <property type="component" value="Unassembled WGS sequence"/>
</dbReference>
<dbReference type="PANTHER" id="PTHR38167:SF1">
    <property type="entry name" value="C2H2-TYPE DOMAIN-CONTAINING PROTEIN"/>
    <property type="match status" value="1"/>
</dbReference>
<keyword evidence="2" id="KW-1185">Reference proteome</keyword>
<proteinExistence type="predicted"/>
<dbReference type="EMBL" id="ML994622">
    <property type="protein sequence ID" value="KAF2188936.1"/>
    <property type="molecule type" value="Genomic_DNA"/>
</dbReference>
<dbReference type="AlphaFoldDB" id="A0A6A6EGD3"/>
<sequence length="61" mass="7158">MDRRTELDEESDEWIDWDEGLHCPMGTKENRKEYPNRFTWTCCESPADAEPCCVGRHVPKG</sequence>
<organism evidence="1 2">
    <name type="scientific">Zopfia rhizophila CBS 207.26</name>
    <dbReference type="NCBI Taxonomy" id="1314779"/>
    <lineage>
        <taxon>Eukaryota</taxon>
        <taxon>Fungi</taxon>
        <taxon>Dikarya</taxon>
        <taxon>Ascomycota</taxon>
        <taxon>Pezizomycotina</taxon>
        <taxon>Dothideomycetes</taxon>
        <taxon>Dothideomycetes incertae sedis</taxon>
        <taxon>Zopfiaceae</taxon>
        <taxon>Zopfia</taxon>
    </lineage>
</organism>